<feature type="region of interest" description="Disordered" evidence="1">
    <location>
        <begin position="1"/>
        <end position="31"/>
    </location>
</feature>
<organism evidence="2 3">
    <name type="scientific">Salinarimonas soli</name>
    <dbReference type="NCBI Taxonomy" id="1638099"/>
    <lineage>
        <taxon>Bacteria</taxon>
        <taxon>Pseudomonadati</taxon>
        <taxon>Pseudomonadota</taxon>
        <taxon>Alphaproteobacteria</taxon>
        <taxon>Hyphomicrobiales</taxon>
        <taxon>Salinarimonadaceae</taxon>
        <taxon>Salinarimonas</taxon>
    </lineage>
</organism>
<keyword evidence="3" id="KW-1185">Reference proteome</keyword>
<dbReference type="AlphaFoldDB" id="A0A5B2VCE9"/>
<sequence>MSRTPADIARHLARGIKRSEETPPPDITVPWSRETFRMPREQAGETARAWFDRYPEAAYRTRIESWRLLDNGLIEFTMRRLPSAG</sequence>
<dbReference type="EMBL" id="VUOA01000027">
    <property type="protein sequence ID" value="KAA2236406.1"/>
    <property type="molecule type" value="Genomic_DNA"/>
</dbReference>
<proteinExistence type="predicted"/>
<gene>
    <name evidence="2" type="ORF">F0L46_14785</name>
</gene>
<dbReference type="OrthoDB" id="9813419at2"/>
<evidence type="ECO:0000256" key="1">
    <source>
        <dbReference type="SAM" id="MobiDB-lite"/>
    </source>
</evidence>
<protein>
    <submittedName>
        <fullName evidence="2">Uncharacterized protein</fullName>
    </submittedName>
</protein>
<dbReference type="Proteomes" id="UP000323142">
    <property type="component" value="Unassembled WGS sequence"/>
</dbReference>
<reference evidence="2 3" key="1">
    <citation type="submission" date="2019-09" db="EMBL/GenBank/DDBJ databases">
        <title>Salinarimonas rosea gen. nov., sp. nov., a new member of the a-2 subgroup of the Proteobacteria.</title>
        <authorList>
            <person name="Liu J."/>
        </authorList>
    </citation>
    <scope>NUCLEOTIDE SEQUENCE [LARGE SCALE GENOMIC DNA]</scope>
    <source>
        <strain evidence="2 3">BN140002</strain>
    </source>
</reference>
<evidence type="ECO:0000313" key="2">
    <source>
        <dbReference type="EMBL" id="KAA2236406.1"/>
    </source>
</evidence>
<dbReference type="RefSeq" id="WP_149818858.1">
    <property type="nucleotide sequence ID" value="NZ_VUOA01000027.1"/>
</dbReference>
<comment type="caution">
    <text evidence="2">The sequence shown here is derived from an EMBL/GenBank/DDBJ whole genome shotgun (WGS) entry which is preliminary data.</text>
</comment>
<accession>A0A5B2VCE9</accession>
<reference evidence="2 3" key="2">
    <citation type="submission" date="2019-09" db="EMBL/GenBank/DDBJ databases">
        <authorList>
            <person name="Jin C."/>
        </authorList>
    </citation>
    <scope>NUCLEOTIDE SEQUENCE [LARGE SCALE GENOMIC DNA]</scope>
    <source>
        <strain evidence="2 3">BN140002</strain>
    </source>
</reference>
<name>A0A5B2VCE9_9HYPH</name>
<evidence type="ECO:0000313" key="3">
    <source>
        <dbReference type="Proteomes" id="UP000323142"/>
    </source>
</evidence>